<dbReference type="STRING" id="633147.Olsu_0389"/>
<dbReference type="PATRIC" id="fig|633147.7.peg.1173"/>
<dbReference type="InterPro" id="IPR005146">
    <property type="entry name" value="B3/B4_tRNA-bd"/>
</dbReference>
<name>E1QYP9_OLSUV</name>
<dbReference type="PANTHER" id="PTHR39209:SF2">
    <property type="entry name" value="CYTOPLASMIC PROTEIN"/>
    <property type="match status" value="1"/>
</dbReference>
<dbReference type="EMBL" id="CP002106">
    <property type="protein sequence ID" value="ADK67513.1"/>
    <property type="molecule type" value="Genomic_DNA"/>
</dbReference>
<keyword evidence="3" id="KW-1185">Reference proteome</keyword>
<dbReference type="GO" id="GO:0003723">
    <property type="term" value="F:RNA binding"/>
    <property type="evidence" value="ECO:0007669"/>
    <property type="project" value="InterPro"/>
</dbReference>
<reference evidence="2 3" key="1">
    <citation type="journal article" date="2010" name="Stand. Genomic Sci.">
        <title>Complete genome sequence of Olsenella uli type strain (VPI D76D-27C).</title>
        <authorList>
            <person name="Goker M."/>
            <person name="Held B."/>
            <person name="Lucas S."/>
            <person name="Nolan M."/>
            <person name="Yasawong M."/>
            <person name="Glavina Del Rio T."/>
            <person name="Tice H."/>
            <person name="Cheng J.F."/>
            <person name="Bruce D."/>
            <person name="Detter J.C."/>
            <person name="Tapia R."/>
            <person name="Han C."/>
            <person name="Goodwin L."/>
            <person name="Pitluck S."/>
            <person name="Liolios K."/>
            <person name="Ivanova N."/>
            <person name="Mavromatis K."/>
            <person name="Mikhailova N."/>
            <person name="Pati A."/>
            <person name="Chen A."/>
            <person name="Palaniappan K."/>
            <person name="Land M."/>
            <person name="Hauser L."/>
            <person name="Chang Y.J."/>
            <person name="Jeffries C.D."/>
            <person name="Rohde M."/>
            <person name="Sikorski J."/>
            <person name="Pukall R."/>
            <person name="Woyke T."/>
            <person name="Bristow J."/>
            <person name="Eisen J.A."/>
            <person name="Markowitz V."/>
            <person name="Hugenholtz P."/>
            <person name="Kyrpides N.C."/>
            <person name="Klenk H.P."/>
            <person name="Lapidus A."/>
        </authorList>
    </citation>
    <scope>NUCLEOTIDE SEQUENCE [LARGE SCALE GENOMIC DNA]</scope>
    <source>
        <strain evidence="3">ATCC 49627 / DSM 7084 / CIP 109912 / JCM 12494 / NCIMB 702895 / VPI D76D-27C</strain>
    </source>
</reference>
<dbReference type="eggNOG" id="COG3382">
    <property type="taxonomic scope" value="Bacteria"/>
</dbReference>
<dbReference type="SUPFAM" id="SSF56037">
    <property type="entry name" value="PheT/TilS domain"/>
    <property type="match status" value="1"/>
</dbReference>
<organism evidence="2 3">
    <name type="scientific">Olsenella uli (strain ATCC 49627 / DSM 7084 / CCUG 31166 / CIP 109912 / JCM 12494 / LMG 11480 / NCIMB 702895 / VPI D76D-27C)</name>
    <name type="common">Lactobacillus uli</name>
    <dbReference type="NCBI Taxonomy" id="633147"/>
    <lineage>
        <taxon>Bacteria</taxon>
        <taxon>Bacillati</taxon>
        <taxon>Actinomycetota</taxon>
        <taxon>Coriobacteriia</taxon>
        <taxon>Coriobacteriales</taxon>
        <taxon>Atopobiaceae</taxon>
        <taxon>Olsenella</taxon>
    </lineage>
</organism>
<evidence type="ECO:0000313" key="2">
    <source>
        <dbReference type="EMBL" id="ADK67513.1"/>
    </source>
</evidence>
<dbReference type="RefSeq" id="WP_013251265.1">
    <property type="nucleotide sequence ID" value="NC_014363.1"/>
</dbReference>
<dbReference type="InterPro" id="IPR020825">
    <property type="entry name" value="Phe-tRNA_synthase-like_B3/B4"/>
</dbReference>
<gene>
    <name evidence="2" type="ordered locus">Olsu_0389</name>
</gene>
<feature type="domain" description="B3/B4 tRNA-binding" evidence="1">
    <location>
        <begin position="68"/>
        <end position="221"/>
    </location>
</feature>
<dbReference type="OrthoDB" id="276580at2"/>
<accession>E1QYP9</accession>
<dbReference type="HOGENOM" id="CLU_076869_1_1_11"/>
<dbReference type="KEGG" id="ols:Olsu_0389"/>
<dbReference type="AlphaFoldDB" id="E1QYP9"/>
<dbReference type="PANTHER" id="PTHR39209">
    <property type="match status" value="1"/>
</dbReference>
<evidence type="ECO:0000313" key="3">
    <source>
        <dbReference type="Proteomes" id="UP000000333"/>
    </source>
</evidence>
<evidence type="ECO:0000259" key="1">
    <source>
        <dbReference type="SMART" id="SM00873"/>
    </source>
</evidence>
<dbReference type="Gene3D" id="3.50.40.10">
    <property type="entry name" value="Phenylalanyl-trna Synthetase, Chain B, domain 3"/>
    <property type="match status" value="1"/>
</dbReference>
<dbReference type="Proteomes" id="UP000000333">
    <property type="component" value="Chromosome"/>
</dbReference>
<dbReference type="Pfam" id="PF03483">
    <property type="entry name" value="B3_4"/>
    <property type="match status" value="1"/>
</dbReference>
<dbReference type="SMART" id="SM00873">
    <property type="entry name" value="B3_4"/>
    <property type="match status" value="1"/>
</dbReference>
<protein>
    <submittedName>
        <fullName evidence="2">B3/4 domain protein</fullName>
    </submittedName>
</protein>
<sequence length="240" mass="26082">MGKFVVEDSFWKLLPEVEIGVVCVDGILPTDQISKEGAVRAAKLLDVANNAAERWLTSTTISTNEVVAVWRQAYQKFKTKKGARCSVENLLKRVLKDNPVGHINPAVDVSNAISLKYALPIGAENLDAVEGTFRLAQTEGGDRFLPIGEEESDPTLPGEVAYLDDGGAICRCWNWRDGQRTKVSGATPHCVFIMENVDPSRSADLHAAIDEVARLAEEILGGTVTAKGFVTKDSPEMELV</sequence>
<dbReference type="GO" id="GO:0004826">
    <property type="term" value="F:phenylalanine-tRNA ligase activity"/>
    <property type="evidence" value="ECO:0007669"/>
    <property type="project" value="InterPro"/>
</dbReference>
<dbReference type="GeneID" id="78511843"/>
<proteinExistence type="predicted"/>